<evidence type="ECO:0000313" key="1">
    <source>
        <dbReference type="EMBL" id="MDT7042135.1"/>
    </source>
</evidence>
<dbReference type="RefSeq" id="WP_313832498.1">
    <property type="nucleotide sequence ID" value="NZ_JAQOUE010000001.1"/>
</dbReference>
<dbReference type="Proteomes" id="UP001250932">
    <property type="component" value="Unassembled WGS sequence"/>
</dbReference>
<dbReference type="SUPFAM" id="SSF81901">
    <property type="entry name" value="HCP-like"/>
    <property type="match status" value="3"/>
</dbReference>
<gene>
    <name evidence="1" type="ORF">PPG34_07200</name>
</gene>
<sequence length="458" mass="51384">MFNLTVAIPIQARKYLSIFLLIVGGFLVSPTLGWGESGKNELAKEFFAKGLGYYWAQDVSQHYEEAFVWLSKAAEYDHPRAQAILADMLSNGLGTGTHLQKSLAYALASAQQGDVFGQFLMGMAFYKGLGVPADQGKGIQVFAQILDDLETEAESGDGHAQAGLAWIYYNLSSANRDFQKAHNWYEKSAVQGYSVAQSMLGLMFGRGDGVRQNAKAEIVWYRRAAEQGSPIGQFNLALALGDQGDFEGEYTWARRAADLRYAEAEYLMGQMFENGDGRPVDLQESFTWYQKAAEQGYALAQLKLGEFYQYGNGREENFQEAKKWYEAAAENGEGEAMANLGHFYEHGVGIEKDYAQARMWYERGAALANSYSQSRLGYLHMQGHGVEKDFDKAHEWLRRAARGGDEWAYYGIGLIYEEKQEYSKAIGWYLLSAINGYDFGFKRAVYLLVVYPVISFQT</sequence>
<dbReference type="InterPro" id="IPR050767">
    <property type="entry name" value="Sel1_AlgK"/>
</dbReference>
<dbReference type="Pfam" id="PF08238">
    <property type="entry name" value="Sel1"/>
    <property type="match status" value="10"/>
</dbReference>
<dbReference type="EMBL" id="JAQOUE010000001">
    <property type="protein sequence ID" value="MDT7042135.1"/>
    <property type="molecule type" value="Genomic_DNA"/>
</dbReference>
<keyword evidence="2" id="KW-1185">Reference proteome</keyword>
<comment type="caution">
    <text evidence="1">The sequence shown here is derived from an EMBL/GenBank/DDBJ whole genome shotgun (WGS) entry which is preliminary data.</text>
</comment>
<evidence type="ECO:0000313" key="2">
    <source>
        <dbReference type="Proteomes" id="UP001250932"/>
    </source>
</evidence>
<protein>
    <submittedName>
        <fullName evidence="1">Tetratricopeptide repeat protein</fullName>
    </submittedName>
</protein>
<organism evidence="1 2">
    <name type="scientific">Candidatus Nitronereus thalassa</name>
    <dbReference type="NCBI Taxonomy" id="3020898"/>
    <lineage>
        <taxon>Bacteria</taxon>
        <taxon>Pseudomonadati</taxon>
        <taxon>Nitrospirota</taxon>
        <taxon>Nitrospiria</taxon>
        <taxon>Nitrospirales</taxon>
        <taxon>Nitrospiraceae</taxon>
        <taxon>Candidatus Nitronereus</taxon>
    </lineage>
</organism>
<reference evidence="1 2" key="1">
    <citation type="journal article" date="2023" name="ISME J.">
        <title>Cultivation and genomic characterization of novel and ubiquitous marine nitrite-oxidizing bacteria from the Nitrospirales.</title>
        <authorList>
            <person name="Mueller A.J."/>
            <person name="Daebeler A."/>
            <person name="Herbold C.W."/>
            <person name="Kirkegaard R.H."/>
            <person name="Daims H."/>
        </authorList>
    </citation>
    <scope>NUCLEOTIDE SEQUENCE [LARGE SCALE GENOMIC DNA]</scope>
    <source>
        <strain evidence="1 2">EB</strain>
    </source>
</reference>
<dbReference type="SMART" id="SM00671">
    <property type="entry name" value="SEL1"/>
    <property type="match status" value="11"/>
</dbReference>
<dbReference type="Gene3D" id="1.25.40.10">
    <property type="entry name" value="Tetratricopeptide repeat domain"/>
    <property type="match status" value="3"/>
</dbReference>
<accession>A0ABU3K6W7</accession>
<name>A0ABU3K6W7_9BACT</name>
<dbReference type="PANTHER" id="PTHR11102:SF160">
    <property type="entry name" value="ERAD-ASSOCIATED E3 UBIQUITIN-PROTEIN LIGASE COMPONENT HRD3"/>
    <property type="match status" value="1"/>
</dbReference>
<proteinExistence type="predicted"/>
<dbReference type="PANTHER" id="PTHR11102">
    <property type="entry name" value="SEL-1-LIKE PROTEIN"/>
    <property type="match status" value="1"/>
</dbReference>
<dbReference type="InterPro" id="IPR006597">
    <property type="entry name" value="Sel1-like"/>
</dbReference>
<dbReference type="InterPro" id="IPR011990">
    <property type="entry name" value="TPR-like_helical_dom_sf"/>
</dbReference>